<reference evidence="2" key="2">
    <citation type="submission" date="2022-06" db="UniProtKB">
        <authorList>
            <consortium name="EnsemblMetazoa"/>
        </authorList>
    </citation>
    <scope>IDENTIFICATION</scope>
    <source>
        <strain evidence="2">DF5081</strain>
    </source>
</reference>
<keyword evidence="3" id="KW-1185">Reference proteome</keyword>
<evidence type="ECO:0000256" key="1">
    <source>
        <dbReference type="SAM" id="MobiDB-lite"/>
    </source>
</evidence>
<feature type="region of interest" description="Disordered" evidence="1">
    <location>
        <begin position="1"/>
        <end position="70"/>
    </location>
</feature>
<evidence type="ECO:0000313" key="3">
    <source>
        <dbReference type="Proteomes" id="UP000005237"/>
    </source>
</evidence>
<evidence type="ECO:0000313" key="2">
    <source>
        <dbReference type="EnsemblMetazoa" id="CJA40662.1"/>
    </source>
</evidence>
<protein>
    <submittedName>
        <fullName evidence="2">Uncharacterized protein</fullName>
    </submittedName>
</protein>
<feature type="region of interest" description="Disordered" evidence="1">
    <location>
        <begin position="119"/>
        <end position="143"/>
    </location>
</feature>
<feature type="compositionally biased region" description="Polar residues" evidence="1">
    <location>
        <begin position="121"/>
        <end position="130"/>
    </location>
</feature>
<accession>A0A8R1IY22</accession>
<dbReference type="AlphaFoldDB" id="A0A8R1IY22"/>
<proteinExistence type="predicted"/>
<name>A0A8R1IY22_CAEJA</name>
<sequence length="174" mass="19380">MRKTKVGPGPFAQIDEEIAARRRREEAEQREREERSRREDEQLRRDAERRKREQEPKTPPILPDGYSGFHGIDRFELDAEVSPEDIPRQFNNVSLSQLDLKAGLKVGVKMANAMGMYRQAEQPSDSSDSNGFGDLPSGASSVGPLPLVVYSVPPGMEAKIEAPAPKSSKICSIM</sequence>
<feature type="compositionally biased region" description="Basic and acidic residues" evidence="1">
    <location>
        <begin position="18"/>
        <end position="56"/>
    </location>
</feature>
<reference evidence="3" key="1">
    <citation type="submission" date="2010-08" db="EMBL/GenBank/DDBJ databases">
        <authorList>
            <consortium name="Caenorhabditis japonica Sequencing Consortium"/>
            <person name="Wilson R.K."/>
        </authorList>
    </citation>
    <scope>NUCLEOTIDE SEQUENCE [LARGE SCALE GENOMIC DNA]</scope>
    <source>
        <strain evidence="3">DF5081</strain>
    </source>
</reference>
<organism evidence="2 3">
    <name type="scientific">Caenorhabditis japonica</name>
    <dbReference type="NCBI Taxonomy" id="281687"/>
    <lineage>
        <taxon>Eukaryota</taxon>
        <taxon>Metazoa</taxon>
        <taxon>Ecdysozoa</taxon>
        <taxon>Nematoda</taxon>
        <taxon>Chromadorea</taxon>
        <taxon>Rhabditida</taxon>
        <taxon>Rhabditina</taxon>
        <taxon>Rhabditomorpha</taxon>
        <taxon>Rhabditoidea</taxon>
        <taxon>Rhabditidae</taxon>
        <taxon>Peloderinae</taxon>
        <taxon>Caenorhabditis</taxon>
    </lineage>
</organism>
<dbReference type="EnsemblMetazoa" id="CJA40662.1">
    <property type="protein sequence ID" value="CJA40662.1"/>
    <property type="gene ID" value="WBGene00216510"/>
</dbReference>
<dbReference type="Proteomes" id="UP000005237">
    <property type="component" value="Unassembled WGS sequence"/>
</dbReference>